<evidence type="ECO:0000256" key="1">
    <source>
        <dbReference type="SAM" id="Phobius"/>
    </source>
</evidence>
<proteinExistence type="predicted"/>
<comment type="caution">
    <text evidence="2">The sequence shown here is derived from an EMBL/GenBank/DDBJ whole genome shotgun (WGS) entry which is preliminary data.</text>
</comment>
<dbReference type="InterPro" id="IPR011989">
    <property type="entry name" value="ARM-like"/>
</dbReference>
<keyword evidence="1" id="KW-0812">Transmembrane</keyword>
<keyword evidence="3" id="KW-1185">Reference proteome</keyword>
<evidence type="ECO:0000313" key="3">
    <source>
        <dbReference type="Proteomes" id="UP000077164"/>
    </source>
</evidence>
<gene>
    <name evidence="2" type="ORF">FBFR_12030</name>
</gene>
<sequence>MNTYRFLIDYFNDSPTIIQATWIVIGLFSILILGLILYLKYLRGHLRKKESITVAYEQEYEAALITYLYAGNDEEEISSEQQAIIDLLKNGAKEPFKRKILIAVLLKLKNEISGEVAESIQNLYYQTELVDYALSRLSHKKWYVIAKGIRELKQFQIKEAYNPVIIHLNHPRPEVRKEMQLYMVNLFYFEGLTFLDLLETPLSEWDQIQLLEILQKLENQNISNITSWLQSSNDSVIIFALKLAKIYNQLEAKNEIIQLLHHINKKVRLEAIDVLSYLNVLEAKEILKTDLQKRSQEEQIAVFKMIENLYENDDESFIMKYIYDDLFEIKIIALKILKRINREKFCSLKRESSDDSFLRIVNFIENN</sequence>
<dbReference type="STRING" id="249352.SAMN05444395_10496"/>
<dbReference type="InterPro" id="IPR016024">
    <property type="entry name" value="ARM-type_fold"/>
</dbReference>
<evidence type="ECO:0000313" key="2">
    <source>
        <dbReference type="EMBL" id="OAB27260.1"/>
    </source>
</evidence>
<dbReference type="Gene3D" id="1.25.10.10">
    <property type="entry name" value="Leucine-rich Repeat Variant"/>
    <property type="match status" value="1"/>
</dbReference>
<dbReference type="EMBL" id="LVJE01000019">
    <property type="protein sequence ID" value="OAB27260.1"/>
    <property type="molecule type" value="Genomic_DNA"/>
</dbReference>
<keyword evidence="1" id="KW-1133">Transmembrane helix</keyword>
<keyword evidence="1" id="KW-0472">Membrane</keyword>
<dbReference type="SUPFAM" id="SSF48371">
    <property type="entry name" value="ARM repeat"/>
    <property type="match status" value="1"/>
</dbReference>
<accession>A0A162P3J4</accession>
<dbReference type="AlphaFoldDB" id="A0A162P3J4"/>
<dbReference type="Proteomes" id="UP000077164">
    <property type="component" value="Unassembled WGS sequence"/>
</dbReference>
<reference evidence="2 3" key="1">
    <citation type="submission" date="2016-03" db="EMBL/GenBank/DDBJ databases">
        <title>Draft genome sequence of Flavobacterium fryxellicola DSM 16209.</title>
        <authorList>
            <person name="Shin S.-K."/>
            <person name="Yi H."/>
        </authorList>
    </citation>
    <scope>NUCLEOTIDE SEQUENCE [LARGE SCALE GENOMIC DNA]</scope>
    <source>
        <strain evidence="2 3">DSM 16209</strain>
    </source>
</reference>
<dbReference type="RefSeq" id="WP_066081660.1">
    <property type="nucleotide sequence ID" value="NZ_FRDK01000004.1"/>
</dbReference>
<name>A0A162P3J4_9FLAO</name>
<feature type="transmembrane region" description="Helical" evidence="1">
    <location>
        <begin position="20"/>
        <end position="39"/>
    </location>
</feature>
<protein>
    <recommendedName>
        <fullName evidence="4">HEAT repeat domain-containing protein</fullName>
    </recommendedName>
</protein>
<dbReference type="OrthoDB" id="1454284at2"/>
<evidence type="ECO:0008006" key="4">
    <source>
        <dbReference type="Google" id="ProtNLM"/>
    </source>
</evidence>
<organism evidence="2 3">
    <name type="scientific">Flavobacterium fryxellicola</name>
    <dbReference type="NCBI Taxonomy" id="249352"/>
    <lineage>
        <taxon>Bacteria</taxon>
        <taxon>Pseudomonadati</taxon>
        <taxon>Bacteroidota</taxon>
        <taxon>Flavobacteriia</taxon>
        <taxon>Flavobacteriales</taxon>
        <taxon>Flavobacteriaceae</taxon>
        <taxon>Flavobacterium</taxon>
    </lineage>
</organism>